<keyword evidence="9" id="KW-0511">Multifunctional enzyme</keyword>
<dbReference type="RefSeq" id="WP_162368972.1">
    <property type="nucleotide sequence ID" value="NZ_JAAEEH010000001.1"/>
</dbReference>
<evidence type="ECO:0000256" key="7">
    <source>
        <dbReference type="ARBA" id="ARBA00023136"/>
    </source>
</evidence>
<evidence type="ECO:0000313" key="13">
    <source>
        <dbReference type="EMBL" id="NDL66248.1"/>
    </source>
</evidence>
<dbReference type="PANTHER" id="PTHR30487">
    <property type="entry name" value="TYPE 4 PREPILIN-LIKE PROTEINS LEADER PEPTIDE-PROCESSING ENZYME"/>
    <property type="match status" value="1"/>
</dbReference>
<dbReference type="Gene3D" id="1.20.120.1220">
    <property type="match status" value="1"/>
</dbReference>
<comment type="subcellular location">
    <subcellularLocation>
        <location evidence="1">Cell inner membrane</location>
        <topology evidence="1">Multi-pass membrane protein</topology>
    </subcellularLocation>
    <subcellularLocation>
        <location evidence="9">Cell membrane</location>
        <topology evidence="9">Multi-pass membrane protein</topology>
    </subcellularLocation>
</comment>
<sequence length="254" mass="27681">MDLIFGIYTLVLGLLVGSFLNVCIFRIPREEEIVFTPSHCMACNARIRWYDLVPVFSYLALGGKCRNCGARLSPQYPLVEALNGAAYLFVFLWKGFQWETLVLWILFSTLLVVAVIDLGHYIIPDGIVLFLGTAAAIHTVARVLASQASLADHIIGFFAASGILLLMAVLSGGKMGGGDIKLMAVCGLLLGWQKIFLALMLGSVIGSVVGIALLATKVIRRNQMIPFGPFLSIGIFSSMAWGDRIIAWYLNSAY</sequence>
<feature type="transmembrane region" description="Helical" evidence="10">
    <location>
        <begin position="227"/>
        <end position="250"/>
    </location>
</feature>
<feature type="domain" description="Prepilin type IV endopeptidase peptidase" evidence="11">
    <location>
        <begin position="104"/>
        <end position="211"/>
    </location>
</feature>
<comment type="function">
    <text evidence="9">Plays an essential role in type IV pili and type II pseudopili formation by proteolytically removing the leader sequence from substrate proteins and subsequently monomethylating the alpha-amino group of the newly exposed N-terminal phenylalanine.</text>
</comment>
<dbReference type="Pfam" id="PF01478">
    <property type="entry name" value="Peptidase_A24"/>
    <property type="match status" value="1"/>
</dbReference>
<dbReference type="PRINTS" id="PR00864">
    <property type="entry name" value="PREPILNPTASE"/>
</dbReference>
<dbReference type="GO" id="GO:0005886">
    <property type="term" value="C:plasma membrane"/>
    <property type="evidence" value="ECO:0007669"/>
    <property type="project" value="UniProtKB-SubCell"/>
</dbReference>
<dbReference type="GO" id="GO:0004190">
    <property type="term" value="F:aspartic-type endopeptidase activity"/>
    <property type="evidence" value="ECO:0007669"/>
    <property type="project" value="UniProtKB-EC"/>
</dbReference>
<keyword evidence="3" id="KW-1003">Cell membrane</keyword>
<accession>A0A7X5HT84</accession>
<dbReference type="GO" id="GO:0006465">
    <property type="term" value="P:signal peptide processing"/>
    <property type="evidence" value="ECO:0007669"/>
    <property type="project" value="TreeGrafter"/>
</dbReference>
<keyword evidence="9" id="KW-0808">Transferase</keyword>
<gene>
    <name evidence="13" type="ORF">GXN74_00620</name>
</gene>
<feature type="transmembrane region" description="Helical" evidence="10">
    <location>
        <begin position="195"/>
        <end position="215"/>
    </location>
</feature>
<dbReference type="EC" id="3.4.23.43" evidence="9"/>
<proteinExistence type="inferred from homology"/>
<evidence type="ECO:0000313" key="14">
    <source>
        <dbReference type="Proteomes" id="UP000461585"/>
    </source>
</evidence>
<dbReference type="InterPro" id="IPR010627">
    <property type="entry name" value="Prepilin_pept_A24_N"/>
</dbReference>
<dbReference type="GO" id="GO:0008168">
    <property type="term" value="F:methyltransferase activity"/>
    <property type="evidence" value="ECO:0007669"/>
    <property type="project" value="UniProtKB-KW"/>
</dbReference>
<reference evidence="13 14" key="1">
    <citation type="submission" date="2020-01" db="EMBL/GenBank/DDBJ databases">
        <title>Anaeroalcalibacter tamaniensis gen. nov., sp. nov., moderately halophilic strictly anaerobic fermenter bacterium from mud volcano of Taman peninsula.</title>
        <authorList>
            <person name="Frolova A."/>
            <person name="Merkel A.Y."/>
            <person name="Slobodkin A.I."/>
        </authorList>
    </citation>
    <scope>NUCLEOTIDE SEQUENCE [LARGE SCALE GENOMIC DNA]</scope>
    <source>
        <strain evidence="13 14">F-3ap</strain>
    </source>
</reference>
<evidence type="ECO:0000259" key="11">
    <source>
        <dbReference type="Pfam" id="PF01478"/>
    </source>
</evidence>
<evidence type="ECO:0000256" key="8">
    <source>
        <dbReference type="RuleBase" id="RU003793"/>
    </source>
</evidence>
<name>A0A7X5HT84_9FIRM</name>
<evidence type="ECO:0000256" key="5">
    <source>
        <dbReference type="ARBA" id="ARBA00022692"/>
    </source>
</evidence>
<dbReference type="EMBL" id="JAAEEH010000001">
    <property type="protein sequence ID" value="NDL66248.1"/>
    <property type="molecule type" value="Genomic_DNA"/>
</dbReference>
<evidence type="ECO:0000256" key="9">
    <source>
        <dbReference type="RuleBase" id="RU003794"/>
    </source>
</evidence>
<feature type="transmembrane region" description="Helical" evidence="10">
    <location>
        <begin position="101"/>
        <end position="121"/>
    </location>
</feature>
<comment type="catalytic activity">
    <reaction evidence="9">
        <text>Typically cleaves a -Gly-|-Phe- bond to release an N-terminal, basic peptide of 5-8 residues from type IV prepilin, and then N-methylates the new N-terminal amino group, the methyl donor being S-adenosyl-L-methionine.</text>
        <dbReference type="EC" id="3.4.23.43"/>
    </reaction>
</comment>
<evidence type="ECO:0000256" key="10">
    <source>
        <dbReference type="SAM" id="Phobius"/>
    </source>
</evidence>
<keyword evidence="6 10" id="KW-1133">Transmembrane helix</keyword>
<protein>
    <recommendedName>
        <fullName evidence="9">Prepilin leader peptidase/N-methyltransferase</fullName>
        <ecNumber evidence="9">2.1.1.-</ecNumber>
        <ecNumber evidence="9">3.4.23.43</ecNumber>
    </recommendedName>
</protein>
<feature type="transmembrane region" description="Helical" evidence="10">
    <location>
        <begin position="154"/>
        <end position="175"/>
    </location>
</feature>
<keyword evidence="5 9" id="KW-0812">Transmembrane</keyword>
<dbReference type="Pfam" id="PF06750">
    <property type="entry name" value="A24_N_bact"/>
    <property type="match status" value="1"/>
</dbReference>
<evidence type="ECO:0000256" key="4">
    <source>
        <dbReference type="ARBA" id="ARBA00022519"/>
    </source>
</evidence>
<keyword evidence="9" id="KW-0645">Protease</keyword>
<feature type="transmembrane region" description="Helical" evidence="10">
    <location>
        <begin position="127"/>
        <end position="145"/>
    </location>
</feature>
<dbReference type="InterPro" id="IPR050882">
    <property type="entry name" value="Prepilin_peptidase/N-MTase"/>
</dbReference>
<evidence type="ECO:0000259" key="12">
    <source>
        <dbReference type="Pfam" id="PF06750"/>
    </source>
</evidence>
<dbReference type="Proteomes" id="UP000461585">
    <property type="component" value="Unassembled WGS sequence"/>
</dbReference>
<keyword evidence="14" id="KW-1185">Reference proteome</keyword>
<keyword evidence="9" id="KW-0489">Methyltransferase</keyword>
<evidence type="ECO:0000256" key="2">
    <source>
        <dbReference type="ARBA" id="ARBA00005801"/>
    </source>
</evidence>
<comment type="similarity">
    <text evidence="2 8">Belongs to the peptidase A24 family.</text>
</comment>
<keyword evidence="7 10" id="KW-0472">Membrane</keyword>
<evidence type="ECO:0000256" key="1">
    <source>
        <dbReference type="ARBA" id="ARBA00004429"/>
    </source>
</evidence>
<dbReference type="GO" id="GO:0032259">
    <property type="term" value="P:methylation"/>
    <property type="evidence" value="ECO:0007669"/>
    <property type="project" value="UniProtKB-KW"/>
</dbReference>
<comment type="caution">
    <text evidence="13">The sequence shown here is derived from an EMBL/GenBank/DDBJ whole genome shotgun (WGS) entry which is preliminary data.</text>
</comment>
<keyword evidence="4" id="KW-0997">Cell inner membrane</keyword>
<dbReference type="EC" id="2.1.1.-" evidence="9"/>
<feature type="transmembrane region" description="Helical" evidence="10">
    <location>
        <begin position="6"/>
        <end position="25"/>
    </location>
</feature>
<keyword evidence="9" id="KW-0378">Hydrolase</keyword>
<dbReference type="InterPro" id="IPR000045">
    <property type="entry name" value="Prepilin_IV_endopep_pep"/>
</dbReference>
<dbReference type="PANTHER" id="PTHR30487:SF0">
    <property type="entry name" value="PREPILIN LEADER PEPTIDASE_N-METHYLTRANSFERASE-RELATED"/>
    <property type="match status" value="1"/>
</dbReference>
<dbReference type="AlphaFoldDB" id="A0A7X5HT84"/>
<dbReference type="InterPro" id="IPR014032">
    <property type="entry name" value="Peptidase_A24A_bac"/>
</dbReference>
<evidence type="ECO:0000256" key="6">
    <source>
        <dbReference type="ARBA" id="ARBA00022989"/>
    </source>
</evidence>
<organism evidence="13 14">
    <name type="scientific">Anaerotalea alkaliphila</name>
    <dbReference type="NCBI Taxonomy" id="2662126"/>
    <lineage>
        <taxon>Bacteria</taxon>
        <taxon>Bacillati</taxon>
        <taxon>Bacillota</taxon>
        <taxon>Clostridia</taxon>
        <taxon>Eubacteriales</taxon>
        <taxon>Anaerotalea</taxon>
    </lineage>
</organism>
<feature type="domain" description="Prepilin peptidase A24 N-terminal" evidence="12">
    <location>
        <begin position="11"/>
        <end position="92"/>
    </location>
</feature>
<evidence type="ECO:0000256" key="3">
    <source>
        <dbReference type="ARBA" id="ARBA00022475"/>
    </source>
</evidence>